<accession>A0A7L6N679</accession>
<proteinExistence type="predicted"/>
<dbReference type="InterPro" id="IPR036249">
    <property type="entry name" value="Thioredoxin-like_sf"/>
</dbReference>
<dbReference type="EMBL" id="CP051151">
    <property type="protein sequence ID" value="QLY39994.1"/>
    <property type="molecule type" value="Genomic_DNA"/>
</dbReference>
<dbReference type="Gene3D" id="3.40.30.10">
    <property type="entry name" value="Glutaredoxin"/>
    <property type="match status" value="1"/>
</dbReference>
<dbReference type="AlphaFoldDB" id="A0A7L6N679"/>
<dbReference type="RefSeq" id="WP_312032488.1">
    <property type="nucleotide sequence ID" value="NZ_CP051151.1"/>
</dbReference>
<dbReference type="KEGG" id="tbk:HF295_03620"/>
<organism evidence="1 2">
    <name type="scientific">Hujiaoplasma nucleasis</name>
    <dbReference type="NCBI Taxonomy" id="2725268"/>
    <lineage>
        <taxon>Bacteria</taxon>
        <taxon>Bacillati</taxon>
        <taxon>Mycoplasmatota</taxon>
        <taxon>Mollicutes</taxon>
        <taxon>Candidatus Izemoplasmatales</taxon>
        <taxon>Hujiaoplasmataceae</taxon>
        <taxon>Hujiaoplasma</taxon>
    </lineage>
</organism>
<dbReference type="CDD" id="cd02980">
    <property type="entry name" value="TRX_Fd_family"/>
    <property type="match status" value="1"/>
</dbReference>
<dbReference type="Pfam" id="PF01257">
    <property type="entry name" value="2Fe-2S_thioredx"/>
    <property type="match status" value="1"/>
</dbReference>
<sequence>MVIKICIGSSCHLKGSRMIVEQFQRLLEKHQLTDEVKLLGQFCMGQCQKGVNVTINQQMISVEPSDVETVFNTYVLKVLNHHE</sequence>
<protein>
    <submittedName>
        <fullName evidence="1">(2Fe-2S) ferredoxin domain-containing protein</fullName>
    </submittedName>
</protein>
<dbReference type="Proteomes" id="UP000512167">
    <property type="component" value="Chromosome"/>
</dbReference>
<reference evidence="1 2" key="1">
    <citation type="submission" date="2020-04" db="EMBL/GenBank/DDBJ databases">
        <authorList>
            <person name="Zheng R.K."/>
            <person name="Sun C.M."/>
        </authorList>
    </citation>
    <scope>NUCLEOTIDE SEQUENCE [LARGE SCALE GENOMIC DNA]</scope>
    <source>
        <strain evidence="2">zrk29</strain>
    </source>
</reference>
<name>A0A7L6N679_9MOLU</name>
<gene>
    <name evidence="1" type="ORF">HF295_03620</name>
</gene>
<evidence type="ECO:0000313" key="2">
    <source>
        <dbReference type="Proteomes" id="UP000512167"/>
    </source>
</evidence>
<keyword evidence="2" id="KW-1185">Reference proteome</keyword>
<dbReference type="SUPFAM" id="SSF52833">
    <property type="entry name" value="Thioredoxin-like"/>
    <property type="match status" value="1"/>
</dbReference>
<evidence type="ECO:0000313" key="1">
    <source>
        <dbReference type="EMBL" id="QLY39994.1"/>
    </source>
</evidence>